<dbReference type="InterPro" id="IPR010982">
    <property type="entry name" value="Lambda_DNA-bd_dom_sf"/>
</dbReference>
<protein>
    <submittedName>
        <fullName evidence="6">LacI family transcriptional regulator</fullName>
    </submittedName>
</protein>
<name>A0ABR6L2T6_9HYPH</name>
<dbReference type="SMART" id="SM00354">
    <property type="entry name" value="HTH_LACI"/>
    <property type="match status" value="1"/>
</dbReference>
<dbReference type="EMBL" id="JACHOT010000003">
    <property type="protein sequence ID" value="MBB4651099.1"/>
    <property type="molecule type" value="Genomic_DNA"/>
</dbReference>
<keyword evidence="3" id="KW-0804">Transcription</keyword>
<dbReference type="SUPFAM" id="SSF53822">
    <property type="entry name" value="Periplasmic binding protein-like I"/>
    <property type="match status" value="1"/>
</dbReference>
<feature type="compositionally biased region" description="Low complexity" evidence="4">
    <location>
        <begin position="11"/>
        <end position="21"/>
    </location>
</feature>
<feature type="domain" description="HTH lacI-type" evidence="5">
    <location>
        <begin position="24"/>
        <end position="78"/>
    </location>
</feature>
<dbReference type="InterPro" id="IPR001761">
    <property type="entry name" value="Peripla_BP/Lac1_sug-bd_dom"/>
</dbReference>
<keyword evidence="2" id="KW-0238">DNA-binding</keyword>
<keyword evidence="7" id="KW-1185">Reference proteome</keyword>
<dbReference type="CDD" id="cd01392">
    <property type="entry name" value="HTH_LacI"/>
    <property type="match status" value="1"/>
</dbReference>
<dbReference type="PROSITE" id="PS50932">
    <property type="entry name" value="HTH_LACI_2"/>
    <property type="match status" value="1"/>
</dbReference>
<reference evidence="6 7" key="1">
    <citation type="submission" date="2020-08" db="EMBL/GenBank/DDBJ databases">
        <title>Genomic Encyclopedia of Type Strains, Phase IV (KMG-IV): sequencing the most valuable type-strain genomes for metagenomic binning, comparative biology and taxonomic classification.</title>
        <authorList>
            <person name="Goeker M."/>
        </authorList>
    </citation>
    <scope>NUCLEOTIDE SEQUENCE [LARGE SCALE GENOMIC DNA]</scope>
    <source>
        <strain evidence="6 7">DSM 7050</strain>
    </source>
</reference>
<dbReference type="InterPro" id="IPR028082">
    <property type="entry name" value="Peripla_BP_I"/>
</dbReference>
<dbReference type="InterPro" id="IPR000843">
    <property type="entry name" value="HTH_LacI"/>
</dbReference>
<dbReference type="PANTHER" id="PTHR30146:SF155">
    <property type="entry name" value="ALANINE RACEMASE"/>
    <property type="match status" value="1"/>
</dbReference>
<accession>A0ABR6L2T6</accession>
<proteinExistence type="predicted"/>
<dbReference type="SUPFAM" id="SSF47413">
    <property type="entry name" value="lambda repressor-like DNA-binding domains"/>
    <property type="match status" value="1"/>
</dbReference>
<evidence type="ECO:0000256" key="3">
    <source>
        <dbReference type="ARBA" id="ARBA00023163"/>
    </source>
</evidence>
<dbReference type="PANTHER" id="PTHR30146">
    <property type="entry name" value="LACI-RELATED TRANSCRIPTIONAL REPRESSOR"/>
    <property type="match status" value="1"/>
</dbReference>
<evidence type="ECO:0000256" key="1">
    <source>
        <dbReference type="ARBA" id="ARBA00023015"/>
    </source>
</evidence>
<gene>
    <name evidence="6" type="ORF">GGQ99_002862</name>
</gene>
<dbReference type="Pfam" id="PF00356">
    <property type="entry name" value="LacI"/>
    <property type="match status" value="1"/>
</dbReference>
<keyword evidence="1" id="KW-0805">Transcription regulation</keyword>
<evidence type="ECO:0000256" key="4">
    <source>
        <dbReference type="SAM" id="MobiDB-lite"/>
    </source>
</evidence>
<evidence type="ECO:0000256" key="2">
    <source>
        <dbReference type="ARBA" id="ARBA00023125"/>
    </source>
</evidence>
<feature type="region of interest" description="Disordered" evidence="4">
    <location>
        <begin position="1"/>
        <end position="21"/>
    </location>
</feature>
<evidence type="ECO:0000313" key="6">
    <source>
        <dbReference type="EMBL" id="MBB4651099.1"/>
    </source>
</evidence>
<dbReference type="Gene3D" id="3.40.50.2300">
    <property type="match status" value="2"/>
</dbReference>
<dbReference type="CDD" id="cd20009">
    <property type="entry name" value="PBP1_RafR-like"/>
    <property type="match status" value="1"/>
</dbReference>
<evidence type="ECO:0000259" key="5">
    <source>
        <dbReference type="PROSITE" id="PS50932"/>
    </source>
</evidence>
<organism evidence="6 7">
    <name type="scientific">Aminobacter niigataensis</name>
    <dbReference type="NCBI Taxonomy" id="83265"/>
    <lineage>
        <taxon>Bacteria</taxon>
        <taxon>Pseudomonadati</taxon>
        <taxon>Pseudomonadota</taxon>
        <taxon>Alphaproteobacteria</taxon>
        <taxon>Hyphomicrobiales</taxon>
        <taxon>Phyllobacteriaceae</taxon>
        <taxon>Aminobacter</taxon>
    </lineage>
</organism>
<dbReference type="Gene3D" id="1.10.260.40">
    <property type="entry name" value="lambda repressor-like DNA-binding domains"/>
    <property type="match status" value="1"/>
</dbReference>
<dbReference type="Proteomes" id="UP000539538">
    <property type="component" value="Unassembled WGS sequence"/>
</dbReference>
<dbReference type="Pfam" id="PF00532">
    <property type="entry name" value="Peripla_BP_1"/>
    <property type="match status" value="1"/>
</dbReference>
<evidence type="ECO:0000313" key="7">
    <source>
        <dbReference type="Proteomes" id="UP000539538"/>
    </source>
</evidence>
<sequence>MAMNDKTPPDQSAAQAAGGEASPPTLKTIAFMTGLGVTTVSRALKDAPEIGAATRQRVQLVAKQIGYRPNRAGVRLRTGKTNVISLVLNTEEQIGGFVSDLIYGISEALAPTPYHLVVTPYSRTNDPLEPVRYVVETASADGVIISHIEPDDPRVRYMTEHGMPFATHGRTHMGIEHPFHDFDNRAYSREAVEKLAALGRKRLALLAPPSNLSYYRHMRDGFADALMEQGLSEVPFPTATVDHSIEELRKLTTELMLRPNRPDGFVSGAGAGTFALVAGVEDAGFKLGQDVDIVSKQTSKLLHLLRPQLYVVNEDIRLAGAELAHAVLGRISGRDMASLQSISHPRAVEAYEA</sequence>
<comment type="caution">
    <text evidence="6">The sequence shown here is derived from an EMBL/GenBank/DDBJ whole genome shotgun (WGS) entry which is preliminary data.</text>
</comment>